<feature type="region of interest" description="Disordered" evidence="5">
    <location>
        <begin position="329"/>
        <end position="348"/>
    </location>
</feature>
<dbReference type="InterPro" id="IPR006447">
    <property type="entry name" value="Myb_dom_plants"/>
</dbReference>
<protein>
    <recommendedName>
        <fullName evidence="8">HTH myb-type domain-containing protein</fullName>
    </recommendedName>
</protein>
<dbReference type="Proteomes" id="UP000467841">
    <property type="component" value="Unassembled WGS sequence"/>
</dbReference>
<keyword evidence="7" id="KW-1185">Reference proteome</keyword>
<evidence type="ECO:0000313" key="6">
    <source>
        <dbReference type="EMBL" id="CAA7058196.1"/>
    </source>
</evidence>
<dbReference type="PANTHER" id="PTHR43367">
    <property type="match status" value="1"/>
</dbReference>
<dbReference type="GO" id="GO:0005634">
    <property type="term" value="C:nucleus"/>
    <property type="evidence" value="ECO:0007669"/>
    <property type="project" value="UniProtKB-SubCell"/>
</dbReference>
<organism evidence="6 7">
    <name type="scientific">Microthlaspi erraticum</name>
    <dbReference type="NCBI Taxonomy" id="1685480"/>
    <lineage>
        <taxon>Eukaryota</taxon>
        <taxon>Viridiplantae</taxon>
        <taxon>Streptophyta</taxon>
        <taxon>Embryophyta</taxon>
        <taxon>Tracheophyta</taxon>
        <taxon>Spermatophyta</taxon>
        <taxon>Magnoliopsida</taxon>
        <taxon>eudicotyledons</taxon>
        <taxon>Gunneridae</taxon>
        <taxon>Pentapetalae</taxon>
        <taxon>rosids</taxon>
        <taxon>malvids</taxon>
        <taxon>Brassicales</taxon>
        <taxon>Brassicaceae</taxon>
        <taxon>Coluteocarpeae</taxon>
        <taxon>Microthlaspi</taxon>
    </lineage>
</organism>
<dbReference type="EMBL" id="CACVBM020001718">
    <property type="protein sequence ID" value="CAA7058196.1"/>
    <property type="molecule type" value="Genomic_DNA"/>
</dbReference>
<evidence type="ECO:0000256" key="3">
    <source>
        <dbReference type="ARBA" id="ARBA00023163"/>
    </source>
</evidence>
<evidence type="ECO:0000256" key="4">
    <source>
        <dbReference type="ARBA" id="ARBA00023242"/>
    </source>
</evidence>
<evidence type="ECO:0000256" key="2">
    <source>
        <dbReference type="ARBA" id="ARBA00023015"/>
    </source>
</evidence>
<comment type="caution">
    <text evidence="6">The sequence shown here is derived from an EMBL/GenBank/DDBJ whole genome shotgun (WGS) entry which is preliminary data.</text>
</comment>
<name>A0A6D2LEJ2_9BRAS</name>
<keyword evidence="4" id="KW-0539">Nucleus</keyword>
<dbReference type="SUPFAM" id="SSF46689">
    <property type="entry name" value="Homeodomain-like"/>
    <property type="match status" value="1"/>
</dbReference>
<keyword evidence="2" id="KW-0805">Transcription regulation</keyword>
<evidence type="ECO:0000313" key="7">
    <source>
        <dbReference type="Proteomes" id="UP000467841"/>
    </source>
</evidence>
<dbReference type="OrthoDB" id="1743485at2759"/>
<keyword evidence="3" id="KW-0804">Transcription</keyword>
<evidence type="ECO:0000256" key="1">
    <source>
        <dbReference type="ARBA" id="ARBA00004123"/>
    </source>
</evidence>
<dbReference type="NCBIfam" id="TIGR01557">
    <property type="entry name" value="myb_SHAQKYF"/>
    <property type="match status" value="1"/>
</dbReference>
<comment type="subcellular location">
    <subcellularLocation>
        <location evidence="1">Nucleus</location>
    </subcellularLocation>
</comment>
<reference evidence="6" key="1">
    <citation type="submission" date="2020-01" db="EMBL/GenBank/DDBJ databases">
        <authorList>
            <person name="Mishra B."/>
        </authorList>
    </citation>
    <scope>NUCLEOTIDE SEQUENCE [LARGE SCALE GENOMIC DNA]</scope>
</reference>
<evidence type="ECO:0000256" key="5">
    <source>
        <dbReference type="SAM" id="MobiDB-lite"/>
    </source>
</evidence>
<evidence type="ECO:0008006" key="8">
    <source>
        <dbReference type="Google" id="ProtNLM"/>
    </source>
</evidence>
<dbReference type="InterPro" id="IPR009057">
    <property type="entry name" value="Homeodomain-like_sf"/>
</dbReference>
<dbReference type="PANTHER" id="PTHR43367:SF1">
    <property type="entry name" value="TWO-COMPONENT RESPONSE REGULATOR-LIKE APRR6-RELATED"/>
    <property type="match status" value="1"/>
</dbReference>
<dbReference type="Gene3D" id="1.10.10.60">
    <property type="entry name" value="Homeodomain-like"/>
    <property type="match status" value="1"/>
</dbReference>
<dbReference type="GO" id="GO:0003677">
    <property type="term" value="F:DNA binding"/>
    <property type="evidence" value="ECO:0007669"/>
    <property type="project" value="InterPro"/>
</dbReference>
<accession>A0A6D2LEJ2</accession>
<proteinExistence type="predicted"/>
<dbReference type="AlphaFoldDB" id="A0A6D2LEJ2"/>
<gene>
    <name evidence="6" type="ORF">MERR_LOCUS45432</name>
</gene>
<sequence length="363" mass="40795">METFKASQTYPKRASVTNAEWRTKPVCPIATETKRRDEKRVEGNVGRPRSLWTQERHMKFLSALSILGDKDSHPKSILSIMEDQDLTQRQVGSHLQKYKSQVDRLNLSLSRKEWRSTNTTFEYPSGYAYPFNASNLAKNLSASETNTNLMAWLSSGSMVQNDFIHSETNVAISQTNINQTGNTYFGESSNVPQDMVSNNTDSSHMSLVPWGPSYGNYPETNMPVLETTNINHMSWISSEESHALPLNVVSSEANTTQAIVPITSGGALDDDLIVPIEDMISFDSEMDMLPLLEDYGSSEVNINPLFTNFLSNDLTFNTQMDSIFNTSVEGHNQNQREERGDNIGDDVNDESMDWINHVLNDDV</sequence>